<reference evidence="3" key="1">
    <citation type="journal article" date="2014" name="Proc. Natl. Acad. Sci. U.S.A.">
        <title>Extensive sampling of basidiomycete genomes demonstrates inadequacy of the white-rot/brown-rot paradigm for wood decay fungi.</title>
        <authorList>
            <person name="Riley R."/>
            <person name="Salamov A.A."/>
            <person name="Brown D.W."/>
            <person name="Nagy L.G."/>
            <person name="Floudas D."/>
            <person name="Held B.W."/>
            <person name="Levasseur A."/>
            <person name="Lombard V."/>
            <person name="Morin E."/>
            <person name="Otillar R."/>
            <person name="Lindquist E.A."/>
            <person name="Sun H."/>
            <person name="LaButti K.M."/>
            <person name="Schmutz J."/>
            <person name="Jabbour D."/>
            <person name="Luo H."/>
            <person name="Baker S.E."/>
            <person name="Pisabarro A.G."/>
            <person name="Walton J.D."/>
            <person name="Blanchette R.A."/>
            <person name="Henrissat B."/>
            <person name="Martin F."/>
            <person name="Cullen D."/>
            <person name="Hibbett D.S."/>
            <person name="Grigoriev I.V."/>
        </authorList>
    </citation>
    <scope>NUCLEOTIDE SEQUENCE [LARGE SCALE GENOMIC DNA]</scope>
    <source>
        <strain evidence="3">CBS 339.88</strain>
    </source>
</reference>
<gene>
    <name evidence="2" type="ORF">GALMADRAFT_241385</name>
</gene>
<sequence>MAFTLARLVTAGFLGEEAVVLPMDLASRASAGLRRHPTQRNGGLGRTTPRVRTMTSSLLVIQSSTFIGYSLLLLVLPASSFELHPSPFSRC</sequence>
<accession>A0A067TLW1</accession>
<evidence type="ECO:0000256" key="1">
    <source>
        <dbReference type="SAM" id="Phobius"/>
    </source>
</evidence>
<keyword evidence="1" id="KW-0472">Membrane</keyword>
<feature type="transmembrane region" description="Helical" evidence="1">
    <location>
        <begin position="58"/>
        <end position="78"/>
    </location>
</feature>
<dbReference type="HOGENOM" id="CLU_2427173_0_0_1"/>
<keyword evidence="1" id="KW-1133">Transmembrane helix</keyword>
<evidence type="ECO:0000313" key="2">
    <source>
        <dbReference type="EMBL" id="KDR80889.1"/>
    </source>
</evidence>
<protein>
    <submittedName>
        <fullName evidence="2">Uncharacterized protein</fullName>
    </submittedName>
</protein>
<dbReference type="EMBL" id="KL142371">
    <property type="protein sequence ID" value="KDR80889.1"/>
    <property type="molecule type" value="Genomic_DNA"/>
</dbReference>
<keyword evidence="1" id="KW-0812">Transmembrane</keyword>
<dbReference type="AlphaFoldDB" id="A0A067TLW1"/>
<organism evidence="2 3">
    <name type="scientific">Galerina marginata (strain CBS 339.88)</name>
    <dbReference type="NCBI Taxonomy" id="685588"/>
    <lineage>
        <taxon>Eukaryota</taxon>
        <taxon>Fungi</taxon>
        <taxon>Dikarya</taxon>
        <taxon>Basidiomycota</taxon>
        <taxon>Agaricomycotina</taxon>
        <taxon>Agaricomycetes</taxon>
        <taxon>Agaricomycetidae</taxon>
        <taxon>Agaricales</taxon>
        <taxon>Agaricineae</taxon>
        <taxon>Strophariaceae</taxon>
        <taxon>Galerina</taxon>
    </lineage>
</organism>
<dbReference type="Proteomes" id="UP000027222">
    <property type="component" value="Unassembled WGS sequence"/>
</dbReference>
<name>A0A067TLW1_GALM3</name>
<keyword evidence="3" id="KW-1185">Reference proteome</keyword>
<proteinExistence type="predicted"/>
<evidence type="ECO:0000313" key="3">
    <source>
        <dbReference type="Proteomes" id="UP000027222"/>
    </source>
</evidence>